<gene>
    <name evidence="3" type="ORF">AWT59_3426</name>
</gene>
<dbReference type="InterPro" id="IPR047655">
    <property type="entry name" value="Transpos_IS630-like"/>
</dbReference>
<dbReference type="NCBIfam" id="NF033545">
    <property type="entry name" value="transpos_IS630"/>
    <property type="match status" value="1"/>
</dbReference>
<dbReference type="Proteomes" id="UP000070578">
    <property type="component" value="Unassembled WGS sequence"/>
</dbReference>
<evidence type="ECO:0000313" key="3">
    <source>
        <dbReference type="EMBL" id="KXS30449.1"/>
    </source>
</evidence>
<evidence type="ECO:0000259" key="1">
    <source>
        <dbReference type="Pfam" id="PF13358"/>
    </source>
</evidence>
<organism evidence="3 4">
    <name type="scientific">Candidatus Gallionella acididurans</name>
    <dbReference type="NCBI Taxonomy" id="1796491"/>
    <lineage>
        <taxon>Bacteria</taxon>
        <taxon>Pseudomonadati</taxon>
        <taxon>Pseudomonadota</taxon>
        <taxon>Betaproteobacteria</taxon>
        <taxon>Nitrosomonadales</taxon>
        <taxon>Gallionellaceae</taxon>
        <taxon>Gallionella</taxon>
    </lineage>
</organism>
<dbReference type="Pfam" id="PF13592">
    <property type="entry name" value="HTH_33"/>
    <property type="match status" value="1"/>
</dbReference>
<evidence type="ECO:0000259" key="2">
    <source>
        <dbReference type="Pfam" id="PF13592"/>
    </source>
</evidence>
<proteinExistence type="predicted"/>
<comment type="caution">
    <text evidence="3">The sequence shown here is derived from an EMBL/GenBank/DDBJ whole genome shotgun (WGS) entry which is preliminary data.</text>
</comment>
<reference evidence="3 4" key="2">
    <citation type="submission" date="2016-03" db="EMBL/GenBank/DDBJ databases">
        <title>New uncultured bacterium of the family Gallionellaceae from acid mine drainage: description and reconstruction of genome based on metagenomic analysis of microbial community.</title>
        <authorList>
            <person name="Kadnikov V."/>
            <person name="Ivasenko D."/>
            <person name="Beletsky A."/>
            <person name="Mardanov A."/>
            <person name="Danilova E."/>
            <person name="Pimenov N."/>
            <person name="Karnachuk O."/>
            <person name="Ravin N."/>
        </authorList>
    </citation>
    <scope>NUCLEOTIDE SEQUENCE [LARGE SCALE GENOMIC DNA]</scope>
    <source>
        <strain evidence="3">ShG14-8</strain>
    </source>
</reference>
<dbReference type="Pfam" id="PF13384">
    <property type="entry name" value="HTH_23"/>
    <property type="match status" value="1"/>
</dbReference>
<dbReference type="PATRIC" id="fig|1796491.3.peg.3763"/>
<dbReference type="Gene3D" id="3.30.420.10">
    <property type="entry name" value="Ribonuclease H-like superfamily/Ribonuclease H"/>
    <property type="match status" value="1"/>
</dbReference>
<reference evidence="3 4" key="1">
    <citation type="submission" date="2016-02" db="EMBL/GenBank/DDBJ databases">
        <authorList>
            <person name="Wen L."/>
            <person name="He K."/>
            <person name="Yang H."/>
        </authorList>
    </citation>
    <scope>NUCLEOTIDE SEQUENCE [LARGE SCALE GENOMIC DNA]</scope>
    <source>
        <strain evidence="3">ShG14-8</strain>
    </source>
</reference>
<dbReference type="InterPro" id="IPR012337">
    <property type="entry name" value="RNaseH-like_sf"/>
</dbReference>
<dbReference type="Pfam" id="PF13358">
    <property type="entry name" value="DDE_3"/>
    <property type="match status" value="1"/>
</dbReference>
<dbReference type="InterPro" id="IPR009057">
    <property type="entry name" value="Homeodomain-like_sf"/>
</dbReference>
<dbReference type="EMBL" id="LSLI01000253">
    <property type="protein sequence ID" value="KXS30449.1"/>
    <property type="molecule type" value="Genomic_DNA"/>
</dbReference>
<dbReference type="SUPFAM" id="SSF46689">
    <property type="entry name" value="Homeodomain-like"/>
    <property type="match status" value="1"/>
</dbReference>
<evidence type="ECO:0000313" key="4">
    <source>
        <dbReference type="Proteomes" id="UP000070578"/>
    </source>
</evidence>
<dbReference type="InterPro" id="IPR025959">
    <property type="entry name" value="Winged_HTH_dom"/>
</dbReference>
<dbReference type="GO" id="GO:0003676">
    <property type="term" value="F:nucleic acid binding"/>
    <property type="evidence" value="ECO:0007669"/>
    <property type="project" value="InterPro"/>
</dbReference>
<accession>A0A139BNB3</accession>
<name>A0A139BNB3_9PROT</name>
<dbReference type="SUPFAM" id="SSF53098">
    <property type="entry name" value="Ribonuclease H-like"/>
    <property type="match status" value="1"/>
</dbReference>
<dbReference type="InterPro" id="IPR036397">
    <property type="entry name" value="RNaseH_sf"/>
</dbReference>
<feature type="domain" description="Tc1-like transposase DDE" evidence="1">
    <location>
        <begin position="172"/>
        <end position="314"/>
    </location>
</feature>
<dbReference type="AlphaFoldDB" id="A0A139BNB3"/>
<sequence length="354" mass="40245">MIRPHFLDPESRRDLIELARDGAAAHRLARRANALVLLDDGMSCASIAKVLLLDDDTVRTWYQLYQQDGIEGLAGFGQEGGVCRLTVEQQDKLKIWIDETLPRTSRQVGAWIALECGIEYQTRSGLIALLHRLGVEHRKPKAISRKLDPVKQEAFIKAYEDLLNQLSADEAVVFADAVHPTHAVRPVGCWALKETHVAVEQSSGRNRLNIHGAIDLETGQTIMKDVPTVDALSTIMLLMAIEARYPAMRSIHVFVDNARYHHAKLVQAWLVRPGCRIELHFVPAYCPHLNPIERLWGLMHRHITHNKCYATFKDFSAAMLTFLRDSVTRNWRTYCDEVTDNFRIINPTDFRIIA</sequence>
<protein>
    <submittedName>
        <fullName evidence="3">Putative IS630-family transposase</fullName>
    </submittedName>
</protein>
<dbReference type="InterPro" id="IPR038717">
    <property type="entry name" value="Tc1-like_DDE_dom"/>
</dbReference>
<feature type="domain" description="Winged helix-turn helix" evidence="2">
    <location>
        <begin position="104"/>
        <end position="159"/>
    </location>
</feature>